<dbReference type="AlphaFoldDB" id="A0A645EZE7"/>
<dbReference type="InterPro" id="IPR025517">
    <property type="entry name" value="DUF4405"/>
</dbReference>
<evidence type="ECO:0000259" key="2">
    <source>
        <dbReference type="Pfam" id="PF14358"/>
    </source>
</evidence>
<keyword evidence="1" id="KW-0472">Membrane</keyword>
<reference evidence="3" key="1">
    <citation type="submission" date="2019-08" db="EMBL/GenBank/DDBJ databases">
        <authorList>
            <person name="Kucharzyk K."/>
            <person name="Murdoch R.W."/>
            <person name="Higgins S."/>
            <person name="Loffler F."/>
        </authorList>
    </citation>
    <scope>NUCLEOTIDE SEQUENCE</scope>
</reference>
<gene>
    <name evidence="3" type="ORF">SDC9_154573</name>
</gene>
<evidence type="ECO:0000256" key="1">
    <source>
        <dbReference type="SAM" id="Phobius"/>
    </source>
</evidence>
<comment type="caution">
    <text evidence="3">The sequence shown here is derived from an EMBL/GenBank/DDBJ whole genome shotgun (WGS) entry which is preliminary data.</text>
</comment>
<dbReference type="Pfam" id="PF14358">
    <property type="entry name" value="DUF4405"/>
    <property type="match status" value="1"/>
</dbReference>
<sequence length="93" mass="10894">MNRTKLNYIVDLAFLVQFVLVGYSGLLLLIDGHGVSYFWRFIHEKIGILMLVFFIVHFVLHWGWLVLNTKKCFSINKKENADEIIEAKYTSVD</sequence>
<dbReference type="EMBL" id="VSSQ01053264">
    <property type="protein sequence ID" value="MPN07307.1"/>
    <property type="molecule type" value="Genomic_DNA"/>
</dbReference>
<accession>A0A645EZE7</accession>
<feature type="transmembrane region" description="Helical" evidence="1">
    <location>
        <begin position="46"/>
        <end position="67"/>
    </location>
</feature>
<proteinExistence type="predicted"/>
<organism evidence="3">
    <name type="scientific">bioreactor metagenome</name>
    <dbReference type="NCBI Taxonomy" id="1076179"/>
    <lineage>
        <taxon>unclassified sequences</taxon>
        <taxon>metagenomes</taxon>
        <taxon>ecological metagenomes</taxon>
    </lineage>
</organism>
<feature type="transmembrane region" description="Helical" evidence="1">
    <location>
        <begin position="12"/>
        <end position="30"/>
    </location>
</feature>
<feature type="domain" description="Flavinylation-associated cytochrome" evidence="2">
    <location>
        <begin position="9"/>
        <end position="62"/>
    </location>
</feature>
<name>A0A645EZE7_9ZZZZ</name>
<evidence type="ECO:0000313" key="3">
    <source>
        <dbReference type="EMBL" id="MPN07307.1"/>
    </source>
</evidence>
<keyword evidence="1" id="KW-0812">Transmembrane</keyword>
<protein>
    <recommendedName>
        <fullName evidence="2">Flavinylation-associated cytochrome domain-containing protein</fullName>
    </recommendedName>
</protein>
<keyword evidence="1" id="KW-1133">Transmembrane helix</keyword>